<keyword evidence="5" id="KW-0862">Zinc</keyword>
<dbReference type="HOGENOM" id="CLU_004485_3_2_5"/>
<dbReference type="GO" id="GO:0002161">
    <property type="term" value="F:aminoacyl-tRNA deacylase activity"/>
    <property type="evidence" value="ECO:0007669"/>
    <property type="project" value="UniProtKB-ARBA"/>
</dbReference>
<dbReference type="InterPro" id="IPR009000">
    <property type="entry name" value="Transl_B-barrel_sf"/>
</dbReference>
<sequence>MNFHNLRTSDLFDDAPYMREFSANVLAATETALALDRTCFYPQGGGQPGDTGQIVAADRVLKVTNTYRDRDNPALIWHDCEPGPDGLLRGESVQGVIDWERRYGHMRMHTCLHLLCSLIDAPVTGCSIAADKGRLDFDLPEMTLDKDEISRRLNELIEVDHPVRRVRATENLEQVMRLTRTKLVEAPVRDGKINLVQIADVDLQPCGGTHVASSREIGRVVCAKIEKKSRHNRRVSVRFT</sequence>
<dbReference type="AlphaFoldDB" id="Q216V6"/>
<evidence type="ECO:0000256" key="4">
    <source>
        <dbReference type="ARBA" id="ARBA00022723"/>
    </source>
</evidence>
<dbReference type="InterPro" id="IPR012947">
    <property type="entry name" value="tRNA_SAD"/>
</dbReference>
<gene>
    <name evidence="8" type="ordered locus">RPC_2025</name>
</gene>
<dbReference type="KEGG" id="rpc:RPC_2025"/>
<reference evidence="8" key="1">
    <citation type="submission" date="2006-03" db="EMBL/GenBank/DDBJ databases">
        <title>Complete sequence of Rhodopseudomonas palustris BisB18.</title>
        <authorList>
            <consortium name="US DOE Joint Genome Institute"/>
            <person name="Copeland A."/>
            <person name="Lucas S."/>
            <person name="Lapidus A."/>
            <person name="Barry K."/>
            <person name="Detter J.C."/>
            <person name="Glavina del Rio T."/>
            <person name="Hammon N."/>
            <person name="Israni S."/>
            <person name="Dalin E."/>
            <person name="Tice H."/>
            <person name="Pitluck S."/>
            <person name="Chain P."/>
            <person name="Malfatti S."/>
            <person name="Shin M."/>
            <person name="Vergez L."/>
            <person name="Schmutz J."/>
            <person name="Larimer F."/>
            <person name="Land M."/>
            <person name="Hauser L."/>
            <person name="Pelletier D.A."/>
            <person name="Kyrpides N."/>
            <person name="Anderson I."/>
            <person name="Oda Y."/>
            <person name="Harwood C.S."/>
            <person name="Richardson P."/>
        </authorList>
    </citation>
    <scope>NUCLEOTIDE SEQUENCE [LARGE SCALE GENOMIC DNA]</scope>
    <source>
        <strain evidence="8">BisB18</strain>
    </source>
</reference>
<keyword evidence="8" id="KW-0378">Hydrolase</keyword>
<proteinExistence type="predicted"/>
<dbReference type="eggNOG" id="COG2872">
    <property type="taxonomic scope" value="Bacteria"/>
</dbReference>
<name>Q216V6_RHOPB</name>
<accession>Q216V6</accession>
<dbReference type="GO" id="GO:0046872">
    <property type="term" value="F:metal ion binding"/>
    <property type="evidence" value="ECO:0007669"/>
    <property type="project" value="UniProtKB-KW"/>
</dbReference>
<dbReference type="Gene3D" id="3.30.980.10">
    <property type="entry name" value="Threonyl-trna Synthetase, Chain A, domain 2"/>
    <property type="match status" value="1"/>
</dbReference>
<dbReference type="RefSeq" id="WP_011472481.1">
    <property type="nucleotide sequence ID" value="NC_007925.1"/>
</dbReference>
<feature type="domain" description="Alanyl-transfer RNA synthetases family profile" evidence="7">
    <location>
        <begin position="1"/>
        <end position="240"/>
    </location>
</feature>
<protein>
    <recommendedName>
        <fullName evidence="3">Alanine--tRNA ligase</fullName>
    </recommendedName>
    <alternativeName>
        <fullName evidence="6">Alanyl-tRNA synthetase</fullName>
    </alternativeName>
</protein>
<organism evidence="8">
    <name type="scientific">Rhodopseudomonas palustris (strain BisB18)</name>
    <dbReference type="NCBI Taxonomy" id="316056"/>
    <lineage>
        <taxon>Bacteria</taxon>
        <taxon>Pseudomonadati</taxon>
        <taxon>Pseudomonadota</taxon>
        <taxon>Alphaproteobacteria</taxon>
        <taxon>Hyphomicrobiales</taxon>
        <taxon>Nitrobacteraceae</taxon>
        <taxon>Rhodopseudomonas</taxon>
    </lineage>
</organism>
<dbReference type="GO" id="GO:0004813">
    <property type="term" value="F:alanine-tRNA ligase activity"/>
    <property type="evidence" value="ECO:0007669"/>
    <property type="project" value="InterPro"/>
</dbReference>
<dbReference type="PANTHER" id="PTHR43462">
    <property type="entry name" value="ALANYL-TRNA EDITING PROTEIN"/>
    <property type="match status" value="1"/>
</dbReference>
<dbReference type="PANTHER" id="PTHR43462:SF1">
    <property type="entry name" value="ALANYL-TRNA EDITING PROTEIN AARSD1"/>
    <property type="match status" value="1"/>
</dbReference>
<evidence type="ECO:0000259" key="7">
    <source>
        <dbReference type="PROSITE" id="PS50860"/>
    </source>
</evidence>
<dbReference type="SUPFAM" id="SSF55186">
    <property type="entry name" value="ThrRS/AlaRS common domain"/>
    <property type="match status" value="1"/>
</dbReference>
<dbReference type="PROSITE" id="PS50860">
    <property type="entry name" value="AA_TRNA_LIGASE_II_ALA"/>
    <property type="match status" value="1"/>
</dbReference>
<evidence type="ECO:0000256" key="2">
    <source>
        <dbReference type="ARBA" id="ARBA00004496"/>
    </source>
</evidence>
<dbReference type="STRING" id="316056.RPC_2025"/>
<dbReference type="InterPro" id="IPR018164">
    <property type="entry name" value="Ala-tRNA-synth_IIc_N"/>
</dbReference>
<evidence type="ECO:0000256" key="1">
    <source>
        <dbReference type="ARBA" id="ARBA00001947"/>
    </source>
</evidence>
<evidence type="ECO:0000313" key="8">
    <source>
        <dbReference type="EMBL" id="ABD87580.1"/>
    </source>
</evidence>
<dbReference type="GO" id="GO:0005737">
    <property type="term" value="C:cytoplasm"/>
    <property type="evidence" value="ECO:0007669"/>
    <property type="project" value="UniProtKB-SubCell"/>
</dbReference>
<comment type="cofactor">
    <cofactor evidence="1">
        <name>Zn(2+)</name>
        <dbReference type="ChEBI" id="CHEBI:29105"/>
    </cofactor>
</comment>
<dbReference type="EMBL" id="CP000301">
    <property type="protein sequence ID" value="ABD87580.1"/>
    <property type="molecule type" value="Genomic_DNA"/>
</dbReference>
<dbReference type="GO" id="GO:0006419">
    <property type="term" value="P:alanyl-tRNA aminoacylation"/>
    <property type="evidence" value="ECO:0007669"/>
    <property type="project" value="InterPro"/>
</dbReference>
<keyword evidence="4" id="KW-0479">Metal-binding</keyword>
<dbReference type="InterPro" id="IPR018163">
    <property type="entry name" value="Thr/Ala-tRNA-synth_IIc_edit"/>
</dbReference>
<evidence type="ECO:0000256" key="5">
    <source>
        <dbReference type="ARBA" id="ARBA00022833"/>
    </source>
</evidence>
<dbReference type="InterPro" id="IPR051335">
    <property type="entry name" value="Alanyl-tRNA_Editing_Enzymes"/>
</dbReference>
<evidence type="ECO:0000256" key="3">
    <source>
        <dbReference type="ARBA" id="ARBA00017959"/>
    </source>
</evidence>
<dbReference type="Pfam" id="PF07973">
    <property type="entry name" value="tRNA_SAD"/>
    <property type="match status" value="1"/>
</dbReference>
<dbReference type="GO" id="GO:0003676">
    <property type="term" value="F:nucleic acid binding"/>
    <property type="evidence" value="ECO:0007669"/>
    <property type="project" value="InterPro"/>
</dbReference>
<comment type="subcellular location">
    <subcellularLocation>
        <location evidence="2">Cytoplasm</location>
    </subcellularLocation>
</comment>
<dbReference type="SMART" id="SM00863">
    <property type="entry name" value="tRNA_SAD"/>
    <property type="match status" value="1"/>
</dbReference>
<dbReference type="Gene3D" id="2.40.30.130">
    <property type="match status" value="1"/>
</dbReference>
<dbReference type="SUPFAM" id="SSF50447">
    <property type="entry name" value="Translation proteins"/>
    <property type="match status" value="1"/>
</dbReference>
<evidence type="ECO:0000256" key="6">
    <source>
        <dbReference type="ARBA" id="ARBA00032577"/>
    </source>
</evidence>
<dbReference type="GO" id="GO:0005524">
    <property type="term" value="F:ATP binding"/>
    <property type="evidence" value="ECO:0007669"/>
    <property type="project" value="InterPro"/>
</dbReference>
<dbReference type="OrthoDB" id="9812949at2"/>
<dbReference type="InterPro" id="IPR018165">
    <property type="entry name" value="Ala-tRNA-synth_IIc_core"/>
</dbReference>
<dbReference type="Pfam" id="PF01411">
    <property type="entry name" value="tRNA-synt_2c"/>
    <property type="match status" value="1"/>
</dbReference>